<gene>
    <name evidence="2" type="ORF">FB382_002349</name>
</gene>
<name>A0A7W3P9Z7_9ACTN</name>
<dbReference type="Proteomes" id="UP000580910">
    <property type="component" value="Unassembled WGS sequence"/>
</dbReference>
<feature type="chain" id="PRO_5031389682" description="WD40-like Beta Propeller Repeat" evidence="1">
    <location>
        <begin position="26"/>
        <end position="322"/>
    </location>
</feature>
<evidence type="ECO:0000313" key="2">
    <source>
        <dbReference type="EMBL" id="MBA8804058.1"/>
    </source>
</evidence>
<evidence type="ECO:0000256" key="1">
    <source>
        <dbReference type="SAM" id="SignalP"/>
    </source>
</evidence>
<evidence type="ECO:0008006" key="4">
    <source>
        <dbReference type="Google" id="ProtNLM"/>
    </source>
</evidence>
<dbReference type="EMBL" id="JACGXA010000001">
    <property type="protein sequence ID" value="MBA8804058.1"/>
    <property type="molecule type" value="Genomic_DNA"/>
</dbReference>
<evidence type="ECO:0000313" key="3">
    <source>
        <dbReference type="Proteomes" id="UP000580910"/>
    </source>
</evidence>
<accession>A0A7W3P9Z7</accession>
<protein>
    <recommendedName>
        <fullName evidence="4">WD40-like Beta Propeller Repeat</fullName>
    </recommendedName>
</protein>
<feature type="signal peptide" evidence="1">
    <location>
        <begin position="1"/>
        <end position="25"/>
    </location>
</feature>
<dbReference type="AlphaFoldDB" id="A0A7W3P9Z7"/>
<dbReference type="RefSeq" id="WP_182539343.1">
    <property type="nucleotide sequence ID" value="NZ_JACGXA010000001.1"/>
</dbReference>
<proteinExistence type="predicted"/>
<organism evidence="2 3">
    <name type="scientific">Nocardioides ginsengisegetis</name>
    <dbReference type="NCBI Taxonomy" id="661491"/>
    <lineage>
        <taxon>Bacteria</taxon>
        <taxon>Bacillati</taxon>
        <taxon>Actinomycetota</taxon>
        <taxon>Actinomycetes</taxon>
        <taxon>Propionibacteriales</taxon>
        <taxon>Nocardioidaceae</taxon>
        <taxon>Nocardioides</taxon>
    </lineage>
</organism>
<keyword evidence="1" id="KW-0732">Signal</keyword>
<dbReference type="SUPFAM" id="SSF50960">
    <property type="entry name" value="TolB, C-terminal domain"/>
    <property type="match status" value="1"/>
</dbReference>
<reference evidence="2 3" key="1">
    <citation type="submission" date="2020-07" db="EMBL/GenBank/DDBJ databases">
        <title>Sequencing the genomes of 1000 actinobacteria strains.</title>
        <authorList>
            <person name="Klenk H.-P."/>
        </authorList>
    </citation>
    <scope>NUCLEOTIDE SEQUENCE [LARGE SCALE GENOMIC DNA]</scope>
    <source>
        <strain evidence="2 3">DSM 21349</strain>
    </source>
</reference>
<keyword evidence="3" id="KW-1185">Reference proteome</keyword>
<sequence length="322" mass="34419">MKHSRLTATLAALAGLAALAAPAAAADATTQIRPGTLSRGPAGTVPHVYGSDLIDGDRHFSFAGREVVFLGKSGDDYLVGTWRQGSTTSEKVVRVTPDGLRTTVLKGVEPSSISLSRDGDRLVRSRYLDKTKQSQVKAWSSADGTPVAQRTFAGYISVLDADGSKMVLSGSLPSRTFWWSTGSNSTKRISTLTGYEASIPADRLAVLTGDPYQGGCSVVSTLSDPGTRIWRSCEQAVMEFSPSGNRVTTVHILTDGLGPGVVELHKVGGKLLHRWSTYYFGQVLFESGDTMLMLAHGKTKTAWVRCTGADCERTSKLTDTQL</sequence>
<comment type="caution">
    <text evidence="2">The sequence shown here is derived from an EMBL/GenBank/DDBJ whole genome shotgun (WGS) entry which is preliminary data.</text>
</comment>